<protein>
    <submittedName>
        <fullName evidence="2">Uncharacterized protein</fullName>
    </submittedName>
</protein>
<evidence type="ECO:0000256" key="1">
    <source>
        <dbReference type="SAM" id="MobiDB-lite"/>
    </source>
</evidence>
<keyword evidence="3" id="KW-1185">Reference proteome</keyword>
<evidence type="ECO:0000313" key="2">
    <source>
        <dbReference type="EMBL" id="RCK58566.1"/>
    </source>
</evidence>
<dbReference type="AlphaFoldDB" id="A0A367XY65"/>
<gene>
    <name evidence="2" type="ORF">DTO57_10430</name>
</gene>
<dbReference type="EMBL" id="QORO01000003">
    <property type="protein sequence ID" value="RCK58566.1"/>
    <property type="molecule type" value="Genomic_DNA"/>
</dbReference>
<reference evidence="2 3" key="1">
    <citation type="submission" date="2018-07" db="EMBL/GenBank/DDBJ databases">
        <title>Microbacterium endoborsara sp. nov., a novel actinobacterium isolated from Borszczowia aralocaspica.</title>
        <authorList>
            <person name="An D."/>
        </authorList>
    </citation>
    <scope>NUCLEOTIDE SEQUENCE [LARGE SCALE GENOMIC DNA]</scope>
    <source>
        <strain evidence="2 3">C1.15228</strain>
    </source>
</reference>
<accession>A0A367XY65</accession>
<organism evidence="2 3">
    <name type="scientific">Microbacterium sorbitolivorans</name>
    <dbReference type="NCBI Taxonomy" id="1867410"/>
    <lineage>
        <taxon>Bacteria</taxon>
        <taxon>Bacillati</taxon>
        <taxon>Actinomycetota</taxon>
        <taxon>Actinomycetes</taxon>
        <taxon>Micrococcales</taxon>
        <taxon>Microbacteriaceae</taxon>
        <taxon>Microbacterium</taxon>
    </lineage>
</organism>
<proteinExistence type="predicted"/>
<evidence type="ECO:0000313" key="3">
    <source>
        <dbReference type="Proteomes" id="UP000253508"/>
    </source>
</evidence>
<feature type="region of interest" description="Disordered" evidence="1">
    <location>
        <begin position="1"/>
        <end position="39"/>
    </location>
</feature>
<sequence>MASHSELMAVEDSPISMRGSPVRGAKAATAAPAPSPKSAEATICSGFAVPMDIRWAVMRL</sequence>
<dbReference type="Proteomes" id="UP000253508">
    <property type="component" value="Unassembled WGS sequence"/>
</dbReference>
<feature type="compositionally biased region" description="Low complexity" evidence="1">
    <location>
        <begin position="25"/>
        <end position="39"/>
    </location>
</feature>
<name>A0A367XY65_9MICO</name>
<comment type="caution">
    <text evidence="2">The sequence shown here is derived from an EMBL/GenBank/DDBJ whole genome shotgun (WGS) entry which is preliminary data.</text>
</comment>